<comment type="subcellular location">
    <subcellularLocation>
        <location evidence="1">Cytoplasm</location>
    </subcellularLocation>
</comment>
<feature type="region of interest" description="Disordered" evidence="5">
    <location>
        <begin position="116"/>
        <end position="150"/>
    </location>
</feature>
<dbReference type="AlphaFoldDB" id="A0A484AVN7"/>
<evidence type="ECO:0000259" key="6">
    <source>
        <dbReference type="PROSITE" id="PS50010"/>
    </source>
</evidence>
<evidence type="ECO:0000256" key="4">
    <source>
        <dbReference type="SAM" id="Coils"/>
    </source>
</evidence>
<dbReference type="PANTHER" id="PTHR45872:SF2">
    <property type="entry name" value="RHO GUANINE NUCLEOTIDE EXCHANGE FACTOR 2, ISOFORM D"/>
    <property type="match status" value="1"/>
</dbReference>
<evidence type="ECO:0000313" key="8">
    <source>
        <dbReference type="Proteomes" id="UP000295192"/>
    </source>
</evidence>
<dbReference type="EMBL" id="LSRL02000501">
    <property type="protein sequence ID" value="TDG40717.1"/>
    <property type="molecule type" value="Genomic_DNA"/>
</dbReference>
<dbReference type="GO" id="GO:0005085">
    <property type="term" value="F:guanyl-nucleotide exchange factor activity"/>
    <property type="evidence" value="ECO:0007669"/>
    <property type="project" value="InterPro"/>
</dbReference>
<dbReference type="STRING" id="7232.A0A484AVN7"/>
<feature type="region of interest" description="Disordered" evidence="5">
    <location>
        <begin position="1"/>
        <end position="99"/>
    </location>
</feature>
<dbReference type="InterPro" id="IPR011993">
    <property type="entry name" value="PH-like_dom_sf"/>
</dbReference>
<evidence type="ECO:0000256" key="5">
    <source>
        <dbReference type="SAM" id="MobiDB-lite"/>
    </source>
</evidence>
<dbReference type="InterPro" id="IPR041020">
    <property type="entry name" value="PH_16"/>
</dbReference>
<dbReference type="GO" id="GO:0001664">
    <property type="term" value="F:G protein-coupled receptor binding"/>
    <property type="evidence" value="ECO:0007669"/>
    <property type="project" value="TreeGrafter"/>
</dbReference>
<keyword evidence="4" id="KW-0175">Coiled coil</keyword>
<proteinExistence type="predicted"/>
<dbReference type="OrthoDB" id="2272012at2759"/>
<evidence type="ECO:0000313" key="7">
    <source>
        <dbReference type="EMBL" id="TDG40717.1"/>
    </source>
</evidence>
<comment type="caution">
    <text evidence="7">The sequence shown here is derived from an EMBL/GenBank/DDBJ whole genome shotgun (WGS) entry which is preliminary data.</text>
</comment>
<keyword evidence="2" id="KW-0963">Cytoplasm</keyword>
<feature type="coiled-coil region" evidence="4">
    <location>
        <begin position="303"/>
        <end position="333"/>
    </location>
</feature>
<feature type="compositionally biased region" description="Low complexity" evidence="5">
    <location>
        <begin position="132"/>
        <end position="145"/>
    </location>
</feature>
<evidence type="ECO:0000256" key="2">
    <source>
        <dbReference type="ARBA" id="ARBA00022490"/>
    </source>
</evidence>
<feature type="compositionally biased region" description="Polar residues" evidence="5">
    <location>
        <begin position="23"/>
        <end position="37"/>
    </location>
</feature>
<dbReference type="Pfam" id="PF17838">
    <property type="entry name" value="PH_16"/>
    <property type="match status" value="1"/>
</dbReference>
<gene>
    <name evidence="7" type="ORF">AWZ03_012862</name>
</gene>
<protein>
    <recommendedName>
        <fullName evidence="6">DH domain-containing protein</fullName>
    </recommendedName>
</protein>
<reference evidence="7 8" key="1">
    <citation type="journal article" date="2019" name="J. Hered.">
        <title>An Improved Genome Assembly for Drosophila navojoa, the Basal Species in the mojavensis Cluster.</title>
        <authorList>
            <person name="Vanderlinde T."/>
            <person name="Dupim E.G."/>
            <person name="Nazario-Yepiz N.O."/>
            <person name="Carvalho A.B."/>
        </authorList>
    </citation>
    <scope>NUCLEOTIDE SEQUENCE [LARGE SCALE GENOMIC DNA]</scope>
    <source>
        <strain evidence="7">Navoj_Jal97</strain>
        <tissue evidence="7">Whole organism</tissue>
    </source>
</reference>
<dbReference type="SUPFAM" id="SSF48065">
    <property type="entry name" value="DBL homology domain (DH-domain)"/>
    <property type="match status" value="1"/>
</dbReference>
<feature type="compositionally biased region" description="Polar residues" evidence="5">
    <location>
        <begin position="1"/>
        <end position="12"/>
    </location>
</feature>
<dbReference type="Gene3D" id="1.20.900.10">
    <property type="entry name" value="Dbl homology (DH) domain"/>
    <property type="match status" value="1"/>
</dbReference>
<feature type="domain" description="DH" evidence="6">
    <location>
        <begin position="202"/>
        <end position="397"/>
    </location>
</feature>
<name>A0A484AVN7_DRONA</name>
<keyword evidence="3" id="KW-0597">Phosphoprotein</keyword>
<dbReference type="PANTHER" id="PTHR45872">
    <property type="entry name" value="RHO GUANINE NUCLEOTIDE EXCHANGE FACTOR 2, ISOFORM D"/>
    <property type="match status" value="1"/>
</dbReference>
<dbReference type="Proteomes" id="UP000295192">
    <property type="component" value="Unassembled WGS sequence"/>
</dbReference>
<dbReference type="CDD" id="cd00160">
    <property type="entry name" value="RhoGEF"/>
    <property type="match status" value="1"/>
</dbReference>
<dbReference type="Pfam" id="PF00621">
    <property type="entry name" value="RhoGEF"/>
    <property type="match status" value="1"/>
</dbReference>
<dbReference type="SUPFAM" id="SSF50729">
    <property type="entry name" value="PH domain-like"/>
    <property type="match status" value="1"/>
</dbReference>
<dbReference type="CDD" id="cd13329">
    <property type="entry name" value="PH_RhoGEF"/>
    <property type="match status" value="1"/>
</dbReference>
<feature type="compositionally biased region" description="Polar residues" evidence="5">
    <location>
        <begin position="116"/>
        <end position="125"/>
    </location>
</feature>
<evidence type="ECO:0000256" key="3">
    <source>
        <dbReference type="ARBA" id="ARBA00022553"/>
    </source>
</evidence>
<dbReference type="PROSITE" id="PS50010">
    <property type="entry name" value="DH_2"/>
    <property type="match status" value="1"/>
</dbReference>
<sequence length="530" mass="59970">MTSQSDLNTTESLESKDIRRETYCQQHKNAQVSVNRSESYKERLSNKRIRNSRRKTSDPSLSSRTNEDPGELGLSTANYTGSSSSSLSSGGGFDSSGTSMEQVTSCVALSTIGTNTHSNAANSHQHPNKLVQQQANQHSQQESSQGTIGSCSSVSNTNFWSVGQPLQRQWNFESDDEDLNEADWSSIVPVEMLAALTDAEKKRQEIINEIYQTERNHVRTLRLLDRLFFLPLFDSGLLSHDHLQLLFPPALISLRDIHGAFEQKLKQRRIEHNHVVKHIGDLLSDMFDGKSGEVLCDHAAQFCARQQIALEALKEKRNKDEQLQKLLKKSESHKACRRLELKDLLPTVLQRLTKYPLLFENLYKVTIRVLPENTTEADAIQRAVESSKNILVEVNKAVKAAEDAHKLQNIQRKLDKSSYDKDEFKKLDLTQHRLVHDGNLTMKKNPSIQLHGLLFENMIVLLTKQDDKYLLKNLHTPLAVSNKPVSPIMNIDSETLVRQEAADKNSFFLIKTKTSQMLELRAPSSSECKT</sequence>
<organism evidence="7 8">
    <name type="scientific">Drosophila navojoa</name>
    <name type="common">Fruit fly</name>
    <dbReference type="NCBI Taxonomy" id="7232"/>
    <lineage>
        <taxon>Eukaryota</taxon>
        <taxon>Metazoa</taxon>
        <taxon>Ecdysozoa</taxon>
        <taxon>Arthropoda</taxon>
        <taxon>Hexapoda</taxon>
        <taxon>Insecta</taxon>
        <taxon>Pterygota</taxon>
        <taxon>Neoptera</taxon>
        <taxon>Endopterygota</taxon>
        <taxon>Diptera</taxon>
        <taxon>Brachycera</taxon>
        <taxon>Muscomorpha</taxon>
        <taxon>Ephydroidea</taxon>
        <taxon>Drosophilidae</taxon>
        <taxon>Drosophila</taxon>
    </lineage>
</organism>
<evidence type="ECO:0000256" key="1">
    <source>
        <dbReference type="ARBA" id="ARBA00004496"/>
    </source>
</evidence>
<dbReference type="SMART" id="SM00325">
    <property type="entry name" value="RhoGEF"/>
    <property type="match status" value="1"/>
</dbReference>
<accession>A0A484AVN7</accession>
<keyword evidence="8" id="KW-1185">Reference proteome</keyword>
<feature type="compositionally biased region" description="Basic and acidic residues" evidence="5">
    <location>
        <begin position="13"/>
        <end position="22"/>
    </location>
</feature>
<dbReference type="GO" id="GO:0007186">
    <property type="term" value="P:G protein-coupled receptor signaling pathway"/>
    <property type="evidence" value="ECO:0007669"/>
    <property type="project" value="TreeGrafter"/>
</dbReference>
<dbReference type="Gene3D" id="2.30.29.30">
    <property type="entry name" value="Pleckstrin-homology domain (PH domain)/Phosphotyrosine-binding domain (PTB)"/>
    <property type="match status" value="1"/>
</dbReference>
<dbReference type="InterPro" id="IPR035899">
    <property type="entry name" value="DBL_dom_sf"/>
</dbReference>
<dbReference type="InterPro" id="IPR000219">
    <property type="entry name" value="DH_dom"/>
</dbReference>
<dbReference type="GO" id="GO:0005737">
    <property type="term" value="C:cytoplasm"/>
    <property type="evidence" value="ECO:0007669"/>
    <property type="project" value="UniProtKB-SubCell"/>
</dbReference>
<dbReference type="OMA" id="IMNCEAS"/>